<dbReference type="AlphaFoldDB" id="A0AAE3XR80"/>
<evidence type="ECO:0000313" key="2">
    <source>
        <dbReference type="EMBL" id="MDR6239959.1"/>
    </source>
</evidence>
<feature type="compositionally biased region" description="Basic and acidic residues" evidence="1">
    <location>
        <begin position="211"/>
        <end position="220"/>
    </location>
</feature>
<dbReference type="Proteomes" id="UP001185092">
    <property type="component" value="Unassembled WGS sequence"/>
</dbReference>
<proteinExistence type="predicted"/>
<accession>A0AAE3XR80</accession>
<dbReference type="EMBL" id="JAVDQD010000003">
    <property type="protein sequence ID" value="MDR6239959.1"/>
    <property type="molecule type" value="Genomic_DNA"/>
</dbReference>
<gene>
    <name evidence="2" type="ORF">HNQ88_003007</name>
</gene>
<evidence type="ECO:0000256" key="1">
    <source>
        <dbReference type="SAM" id="MobiDB-lite"/>
    </source>
</evidence>
<feature type="region of interest" description="Disordered" evidence="1">
    <location>
        <begin position="208"/>
        <end position="241"/>
    </location>
</feature>
<protein>
    <submittedName>
        <fullName evidence="2">Uncharacterized protein</fullName>
    </submittedName>
</protein>
<comment type="caution">
    <text evidence="2">The sequence shown here is derived from an EMBL/GenBank/DDBJ whole genome shotgun (WGS) entry which is preliminary data.</text>
</comment>
<evidence type="ECO:0000313" key="3">
    <source>
        <dbReference type="Proteomes" id="UP001185092"/>
    </source>
</evidence>
<sequence>MSTISQERIKQARKLAGNRKDKASSTYSWYIWQQNNPKFLKGYSKWNNLPERADKDTLLQECIERLYNTGYFNEKPIIRSNGKTQFPLDFIEFCENNNGEDVTICVLFISHYELGDKYIDNKVLINFLNRFYELVETGETSNLVKKSAKSKENMMSLKRHRFRTLNSLYSYSEQLINTYHFPKGVVQDFIRKYSEKYFSEGNESMQTGKLNETKVKENNQKSKKTKPAKNTQKSVVADPKNKAVSLRRQFHKDYNTNENRLAFIEYLKADDNIFNESVLSRIIGGKTNSSDEFQFATFLVEKYGTKEQKSLIRS</sequence>
<organism evidence="2 3">
    <name type="scientific">Aureibacter tunicatorum</name>
    <dbReference type="NCBI Taxonomy" id="866807"/>
    <lineage>
        <taxon>Bacteria</taxon>
        <taxon>Pseudomonadati</taxon>
        <taxon>Bacteroidota</taxon>
        <taxon>Cytophagia</taxon>
        <taxon>Cytophagales</taxon>
        <taxon>Persicobacteraceae</taxon>
        <taxon>Aureibacter</taxon>
    </lineage>
</organism>
<dbReference type="RefSeq" id="WP_309939772.1">
    <property type="nucleotide sequence ID" value="NZ_AP025305.1"/>
</dbReference>
<name>A0AAE3XR80_9BACT</name>
<keyword evidence="3" id="KW-1185">Reference proteome</keyword>
<reference evidence="2" key="1">
    <citation type="submission" date="2023-07" db="EMBL/GenBank/DDBJ databases">
        <title>Genomic Encyclopedia of Type Strains, Phase IV (KMG-IV): sequencing the most valuable type-strain genomes for metagenomic binning, comparative biology and taxonomic classification.</title>
        <authorList>
            <person name="Goeker M."/>
        </authorList>
    </citation>
    <scope>NUCLEOTIDE SEQUENCE</scope>
    <source>
        <strain evidence="2">DSM 26174</strain>
    </source>
</reference>